<evidence type="ECO:0000256" key="3">
    <source>
        <dbReference type="ARBA" id="ARBA00022491"/>
    </source>
</evidence>
<comment type="caution">
    <text evidence="9">The sequence shown here is derived from an EMBL/GenBank/DDBJ whole genome shotgun (WGS) entry which is preliminary data.</text>
</comment>
<evidence type="ECO:0000256" key="6">
    <source>
        <dbReference type="ARBA" id="ARBA00023015"/>
    </source>
</evidence>
<evidence type="ECO:0000256" key="2">
    <source>
        <dbReference type="ARBA" id="ARBA00012111"/>
    </source>
</evidence>
<dbReference type="EMBL" id="CCEJ010000003">
    <property type="protein sequence ID" value="CDR33237.1"/>
    <property type="molecule type" value="Genomic_DNA"/>
</dbReference>
<dbReference type="RefSeq" id="WP_053331691.1">
    <property type="nucleotide sequence ID" value="NZ_CCEJ010000003.1"/>
</dbReference>
<dbReference type="GO" id="GO:0040029">
    <property type="term" value="P:epigenetic regulation of gene expression"/>
    <property type="evidence" value="ECO:0007669"/>
    <property type="project" value="TreeGrafter"/>
</dbReference>
<keyword evidence="7" id="KW-0804">Transcription</keyword>
<dbReference type="eggNOG" id="COG0123">
    <property type="taxonomic scope" value="Bacteria"/>
</dbReference>
<proteinExistence type="inferred from homology"/>
<comment type="similarity">
    <text evidence="1">Belongs to the histone deacetylase family. HD type 2 subfamily.</text>
</comment>
<reference evidence="9" key="2">
    <citation type="submission" date="2014-09" db="EMBL/GenBank/DDBJ databases">
        <title>Criblamydia sequanensis harbors a mega-plasmid encoding arsenite resistance.</title>
        <authorList>
            <person name="Bertelli C."/>
            <person name="Goesmann A."/>
            <person name="Greub G."/>
        </authorList>
    </citation>
    <scope>NUCLEOTIDE SEQUENCE [LARGE SCALE GENOMIC DNA]</scope>
    <source>
        <strain evidence="9">CRIB-18</strain>
    </source>
</reference>
<keyword evidence="5" id="KW-0156">Chromatin regulator</keyword>
<protein>
    <recommendedName>
        <fullName evidence="2">histone deacetylase</fullName>
        <ecNumber evidence="2">3.5.1.98</ecNumber>
    </recommendedName>
</protein>
<dbReference type="GO" id="GO:0141221">
    <property type="term" value="F:histone deacetylase activity, hydrolytic mechanism"/>
    <property type="evidence" value="ECO:0007669"/>
    <property type="project" value="UniProtKB-EC"/>
</dbReference>
<dbReference type="SUPFAM" id="SSF52768">
    <property type="entry name" value="Arginase/deacetylase"/>
    <property type="match status" value="1"/>
</dbReference>
<accession>A0A090CY35</accession>
<feature type="domain" description="Histone deacetylase" evidence="8">
    <location>
        <begin position="42"/>
        <end position="357"/>
    </location>
</feature>
<dbReference type="InterPro" id="IPR037138">
    <property type="entry name" value="His_deacetylse_dom_sf"/>
</dbReference>
<sequence>MQAVGNNPSWFQPNNLFQEKGLNKVLIVTSNLFLNHVAGVGHPESPKRMEAIWDKLKEAELLTPNNTVEPRMATENEILTCHSSNYYQKLKELTSTLGEKEGSHAFKERSCKKKNVEGDFGYNFKTLESALYAAGAPLTAIDHILDPLNNIKRAYCVSRPPGHHAHYPTGSGFCIFNNAVIAAKYAIKKGFAKVLIVDWDVHHGDGTQTMTERDPSIFYFSTHRDTSNGFYPGKSFGKREQTGISKGKGTVLNCPIDPDKVEDTRKAVRDAFDQDLTAAMISFQPNLVIISCGFDAHKNDSLVEGGLQLEDEDYAYLTEVCIRIADFYAEGRIVSILEGGYNFEAIANASKIHVETLARI</sequence>
<keyword evidence="4 9" id="KW-0378">Hydrolase</keyword>
<dbReference type="PRINTS" id="PR01270">
    <property type="entry name" value="HDASUPER"/>
</dbReference>
<dbReference type="Pfam" id="PF00850">
    <property type="entry name" value="Hist_deacetyl"/>
    <property type="match status" value="1"/>
</dbReference>
<dbReference type="InterPro" id="IPR023801">
    <property type="entry name" value="His_deacetylse_dom"/>
</dbReference>
<evidence type="ECO:0000256" key="5">
    <source>
        <dbReference type="ARBA" id="ARBA00022853"/>
    </source>
</evidence>
<name>A0A090CY35_9BACT</name>
<dbReference type="STRING" id="1437425.CSEC_0400"/>
<dbReference type="Proteomes" id="UP000031552">
    <property type="component" value="Unassembled WGS sequence"/>
</dbReference>
<dbReference type="EC" id="3.5.1.98" evidence="2"/>
<dbReference type="Gene3D" id="3.40.800.20">
    <property type="entry name" value="Histone deacetylase domain"/>
    <property type="match status" value="1"/>
</dbReference>
<organism evidence="9 10">
    <name type="scientific">Candidatus Criblamydia sequanensis CRIB-18</name>
    <dbReference type="NCBI Taxonomy" id="1437425"/>
    <lineage>
        <taxon>Bacteria</taxon>
        <taxon>Pseudomonadati</taxon>
        <taxon>Chlamydiota</taxon>
        <taxon>Chlamydiia</taxon>
        <taxon>Parachlamydiales</taxon>
        <taxon>Candidatus Criblamydiaceae</taxon>
        <taxon>Candidatus Criblamydia</taxon>
    </lineage>
</organism>
<evidence type="ECO:0000256" key="7">
    <source>
        <dbReference type="ARBA" id="ARBA00023163"/>
    </source>
</evidence>
<keyword evidence="6" id="KW-0805">Transcription regulation</keyword>
<dbReference type="CDD" id="cd09992">
    <property type="entry name" value="HDAC_classII"/>
    <property type="match status" value="1"/>
</dbReference>
<dbReference type="PANTHER" id="PTHR10625:SF5">
    <property type="entry name" value="HISTONE DEACETYLASE"/>
    <property type="match status" value="1"/>
</dbReference>
<dbReference type="InterPro" id="IPR023696">
    <property type="entry name" value="Ureohydrolase_dom_sf"/>
</dbReference>
<evidence type="ECO:0000259" key="8">
    <source>
        <dbReference type="Pfam" id="PF00850"/>
    </source>
</evidence>
<reference evidence="9" key="1">
    <citation type="submission" date="2013-12" db="EMBL/GenBank/DDBJ databases">
        <authorList>
            <person name="Linke B."/>
        </authorList>
    </citation>
    <scope>NUCLEOTIDE SEQUENCE [LARGE SCALE GENOMIC DNA]</scope>
    <source>
        <strain evidence="9">CRIB-18</strain>
    </source>
</reference>
<dbReference type="InterPro" id="IPR000286">
    <property type="entry name" value="HDACs"/>
</dbReference>
<evidence type="ECO:0000256" key="4">
    <source>
        <dbReference type="ARBA" id="ARBA00022801"/>
    </source>
</evidence>
<dbReference type="AlphaFoldDB" id="A0A090CY35"/>
<evidence type="ECO:0000313" key="9">
    <source>
        <dbReference type="EMBL" id="CDR33237.1"/>
    </source>
</evidence>
<evidence type="ECO:0000256" key="1">
    <source>
        <dbReference type="ARBA" id="ARBA00007738"/>
    </source>
</evidence>
<evidence type="ECO:0000313" key="10">
    <source>
        <dbReference type="Proteomes" id="UP000031552"/>
    </source>
</evidence>
<keyword evidence="10" id="KW-1185">Reference proteome</keyword>
<keyword evidence="3" id="KW-0678">Repressor</keyword>
<gene>
    <name evidence="9" type="ORF">CSEC_0400</name>
</gene>
<dbReference type="PANTHER" id="PTHR10625">
    <property type="entry name" value="HISTONE DEACETYLASE HDAC1-RELATED"/>
    <property type="match status" value="1"/>
</dbReference>
<dbReference type="OrthoDB" id="9808367at2"/>